<proteinExistence type="predicted"/>
<comment type="caution">
    <text evidence="1">The sequence shown here is derived from an EMBL/GenBank/DDBJ whole genome shotgun (WGS) entry which is preliminary data.</text>
</comment>
<evidence type="ECO:0000313" key="2">
    <source>
        <dbReference type="Proteomes" id="UP001054945"/>
    </source>
</evidence>
<reference evidence="1 2" key="1">
    <citation type="submission" date="2021-06" db="EMBL/GenBank/DDBJ databases">
        <title>Caerostris extrusa draft genome.</title>
        <authorList>
            <person name="Kono N."/>
            <person name="Arakawa K."/>
        </authorList>
    </citation>
    <scope>NUCLEOTIDE SEQUENCE [LARGE SCALE GENOMIC DNA]</scope>
</reference>
<keyword evidence="2" id="KW-1185">Reference proteome</keyword>
<gene>
    <name evidence="1" type="ORF">CEXT_391031</name>
</gene>
<protein>
    <submittedName>
        <fullName evidence="1">Uncharacterized protein</fullName>
    </submittedName>
</protein>
<dbReference type="AlphaFoldDB" id="A0AAV4Y5A2"/>
<evidence type="ECO:0000313" key="1">
    <source>
        <dbReference type="EMBL" id="GIZ01342.1"/>
    </source>
</evidence>
<name>A0AAV4Y5A2_CAEEX</name>
<dbReference type="EMBL" id="BPLR01018657">
    <property type="protein sequence ID" value="GIZ01342.1"/>
    <property type="molecule type" value="Genomic_DNA"/>
</dbReference>
<accession>A0AAV4Y5A2</accession>
<sequence length="238" mass="27040">MEAKLALARLLSKYKFKACSKTDKEQLDLKISIFSINPKRGVWITAILVCYANLQISLSHSLKFQETKRHQTSDKRTNSSEFKVSGYFIPPIRSDVHQLGNSKLPDTIHPLVRSDENPLENSRKPGHHSQSYETQWTSTWEFKGIGCDPSSREIQRTFSGEFTKTGIIHHFFRSDGFFLGIQSTSHGREGRKAYRSIVTRSEDSEGLASTTVSMNPSIIHHKDIAPSSWNTKGTTFEY</sequence>
<organism evidence="1 2">
    <name type="scientific">Caerostris extrusa</name>
    <name type="common">Bark spider</name>
    <name type="synonym">Caerostris bankana</name>
    <dbReference type="NCBI Taxonomy" id="172846"/>
    <lineage>
        <taxon>Eukaryota</taxon>
        <taxon>Metazoa</taxon>
        <taxon>Ecdysozoa</taxon>
        <taxon>Arthropoda</taxon>
        <taxon>Chelicerata</taxon>
        <taxon>Arachnida</taxon>
        <taxon>Araneae</taxon>
        <taxon>Araneomorphae</taxon>
        <taxon>Entelegynae</taxon>
        <taxon>Araneoidea</taxon>
        <taxon>Araneidae</taxon>
        <taxon>Caerostris</taxon>
    </lineage>
</organism>
<dbReference type="Proteomes" id="UP001054945">
    <property type="component" value="Unassembled WGS sequence"/>
</dbReference>